<keyword evidence="1" id="KW-0479">Metal-binding</keyword>
<protein>
    <submittedName>
        <fullName evidence="10">Kinase-like protein</fullName>
    </submittedName>
</protein>
<evidence type="ECO:0000313" key="11">
    <source>
        <dbReference type="Proteomes" id="UP000815677"/>
    </source>
</evidence>
<dbReference type="SUPFAM" id="SSF144232">
    <property type="entry name" value="HIT/MYND zinc finger-like"/>
    <property type="match status" value="1"/>
</dbReference>
<dbReference type="Gene3D" id="6.10.140.2220">
    <property type="match status" value="1"/>
</dbReference>
<reference evidence="10" key="1">
    <citation type="submission" date="2014-09" db="EMBL/GenBank/DDBJ databases">
        <title>Genome sequence of the luminous mushroom Mycena chlorophos for searching fungal bioluminescence genes.</title>
        <authorList>
            <person name="Tanaka Y."/>
            <person name="Kasuga D."/>
            <person name="Oba Y."/>
            <person name="Hase S."/>
            <person name="Sato K."/>
            <person name="Oba Y."/>
            <person name="Sakakibara Y."/>
        </authorList>
    </citation>
    <scope>NUCLEOTIDE SEQUENCE</scope>
</reference>
<dbReference type="Pfam" id="PF07714">
    <property type="entry name" value="PK_Tyr_Ser-Thr"/>
    <property type="match status" value="1"/>
</dbReference>
<dbReference type="SUPFAM" id="SSF56112">
    <property type="entry name" value="Protein kinase-like (PK-like)"/>
    <property type="match status" value="2"/>
</dbReference>
<dbReference type="InterPro" id="IPR002893">
    <property type="entry name" value="Znf_MYND"/>
</dbReference>
<accession>A0ABQ0LQ58</accession>
<dbReference type="Gene3D" id="3.30.200.20">
    <property type="entry name" value="Phosphorylase Kinase, domain 1"/>
    <property type="match status" value="1"/>
</dbReference>
<evidence type="ECO:0000256" key="3">
    <source>
        <dbReference type="ARBA" id="ARBA00022771"/>
    </source>
</evidence>
<sequence length="1280" mass="143174">MHAVQHLRALNEIAAVLNMTNTSEFRTAMDRDEQDIANILLTVVRSRSEIDITLSLQGSSAQALLLRAQLSIQPGSNEFTSKVLKLMGKLATRCYDAIPTTLFITGITECTDRAVFFGGFSDVFKGVLHGQAVALKRMRIFNATDPLDPRSAKDRGNFVKEAFVWQTLQHKYIVPFIGVDAETFSPAFSIVSPWMKNGTVRMFLAKTQGRDRIFGVNRLLPQISEGLEFLHSKGMIHGDLRGANILVDDQENACLVDFGLTVLIDAISTDTTTSGNRGGNPRWTAPEDFDSQDRSPKSDVFSLGCLYTDQAPLPQIKDPAVMWSVRQNIRSPHPPRDVVPDYAWLFMESCWDASPTARPDIEEVLATVNGFPTSKELFPPIEAPGQYSGWVSAIIAPIQEFIDFSINPHRHYLEPVEVHESSSGITLAIARLAHDGREKLVLSDSARQRDEQDLMANHSTFVAISIIPVLPGDNIQVELVHRELQRNLLHEHIVGIDAVYLDPSTDSIWLRKELMAMSLKRIIGLKHAGSVSLPDSLIARCIKDILLALQFLAEKNLPVKQISANNILLNRSGVAKLNKLDDIVQWPEDQPCRLDPTRSLNSLGALLWETATGQRPLKDPDVEGQVLTYAEFMHPYLDNQDWPTLFSGIASRSPAYGQFLKACFSAETTYESLLQLRAYAAFDASASPKELEDFGLQHLNRVEDLPILLPIIYANLTGVSVPAPDELAALHLEDAGTLLQRVLRPLYALRLLFTVTEGLTPDVTKRLWTPIWRWTTFFVSYAQCFPTRYEVDRDVGLGLVLLMKPLMATDPRFRKDVLSTPGLSRTILWMWQETSINFYPRMEQFRAGLYDYLTHACVQWADAKTSELLDELSEAAGGNFNLAMLCHRGLRYAIDTDDHPPATLDDDRLYRTKAVISLIRLLGSGDREPSAAFWKELLKADISSALTSAVRKCFDGNGPVPASDTRLLFSALTDLFKHVTDPRCVAQTIKNDILWLMMQSSILGYDQDKLGWAPALCRWLLHRCCVAAVLDGALYEVRDQFGRPEFKRSSGYVRCAQVIDVAYERIRILEEVRKQEKTCGNSRCLNNDNNTSTDTENQELSKPKLRRCGHCNNVAYCDAACQRADWEERHRWECLSPGDTTTQQKSLLKIAIAGHPDPQSLPHDTIDVATIMHRRNGTFLRAAIAKDLAAGKVLLGQVPQLAATTKGVKGTYPMHLVLDYCGANGQCTSMLEADMAWPGIKRGYCLVKFMLGRYKATCELMVDPEDDDDDDWETEDGSSE</sequence>
<dbReference type="PROSITE" id="PS00109">
    <property type="entry name" value="PROTEIN_KINASE_TYR"/>
    <property type="match status" value="1"/>
</dbReference>
<evidence type="ECO:0000256" key="7">
    <source>
        <dbReference type="SAM" id="MobiDB-lite"/>
    </source>
</evidence>
<dbReference type="PROSITE" id="PS50865">
    <property type="entry name" value="ZF_MYND_2"/>
    <property type="match status" value="1"/>
</dbReference>
<keyword evidence="3 6" id="KW-0863">Zinc-finger</keyword>
<dbReference type="InterPro" id="IPR001245">
    <property type="entry name" value="Ser-Thr/Tyr_kinase_cat_dom"/>
</dbReference>
<evidence type="ECO:0000256" key="5">
    <source>
        <dbReference type="ARBA" id="ARBA00022840"/>
    </source>
</evidence>
<dbReference type="Gene3D" id="1.10.510.10">
    <property type="entry name" value="Transferase(Phosphotransferase) domain 1"/>
    <property type="match status" value="2"/>
</dbReference>
<organism evidence="10 11">
    <name type="scientific">Mycena chlorophos</name>
    <name type="common">Agaric fungus</name>
    <name type="synonym">Agaricus chlorophos</name>
    <dbReference type="NCBI Taxonomy" id="658473"/>
    <lineage>
        <taxon>Eukaryota</taxon>
        <taxon>Fungi</taxon>
        <taxon>Dikarya</taxon>
        <taxon>Basidiomycota</taxon>
        <taxon>Agaricomycotina</taxon>
        <taxon>Agaricomycetes</taxon>
        <taxon>Agaricomycetidae</taxon>
        <taxon>Agaricales</taxon>
        <taxon>Marasmiineae</taxon>
        <taxon>Mycenaceae</taxon>
        <taxon>Mycena</taxon>
    </lineage>
</organism>
<dbReference type="InterPro" id="IPR000719">
    <property type="entry name" value="Prot_kinase_dom"/>
</dbReference>
<dbReference type="PANTHER" id="PTHR44329">
    <property type="entry name" value="SERINE/THREONINE-PROTEIN KINASE TNNI3K-RELATED"/>
    <property type="match status" value="1"/>
</dbReference>
<keyword evidence="5" id="KW-0067">ATP-binding</keyword>
<evidence type="ECO:0000256" key="6">
    <source>
        <dbReference type="PROSITE-ProRule" id="PRU00134"/>
    </source>
</evidence>
<evidence type="ECO:0000256" key="1">
    <source>
        <dbReference type="ARBA" id="ARBA00022723"/>
    </source>
</evidence>
<evidence type="ECO:0000259" key="8">
    <source>
        <dbReference type="PROSITE" id="PS50011"/>
    </source>
</evidence>
<evidence type="ECO:0000256" key="2">
    <source>
        <dbReference type="ARBA" id="ARBA00022741"/>
    </source>
</evidence>
<feature type="domain" description="Protein kinase" evidence="8">
    <location>
        <begin position="109"/>
        <end position="378"/>
    </location>
</feature>
<dbReference type="PANTHER" id="PTHR44329:SF298">
    <property type="entry name" value="MIXED LINEAGE KINASE DOMAIN-LIKE PROTEIN"/>
    <property type="match status" value="1"/>
</dbReference>
<evidence type="ECO:0000256" key="4">
    <source>
        <dbReference type="ARBA" id="ARBA00022833"/>
    </source>
</evidence>
<dbReference type="Proteomes" id="UP000815677">
    <property type="component" value="Unassembled WGS sequence"/>
</dbReference>
<dbReference type="InterPro" id="IPR011009">
    <property type="entry name" value="Kinase-like_dom_sf"/>
</dbReference>
<keyword evidence="11" id="KW-1185">Reference proteome</keyword>
<gene>
    <name evidence="10" type="ORF">MCHLO_10148</name>
</gene>
<dbReference type="InterPro" id="IPR051681">
    <property type="entry name" value="Ser/Thr_Kinases-Pseudokinases"/>
</dbReference>
<feature type="region of interest" description="Disordered" evidence="7">
    <location>
        <begin position="271"/>
        <end position="296"/>
    </location>
</feature>
<dbReference type="InterPro" id="IPR008266">
    <property type="entry name" value="Tyr_kinase_AS"/>
</dbReference>
<feature type="domain" description="MYND-type" evidence="9">
    <location>
        <begin position="1084"/>
        <end position="1134"/>
    </location>
</feature>
<proteinExistence type="predicted"/>
<dbReference type="Pfam" id="PF01753">
    <property type="entry name" value="zf-MYND"/>
    <property type="match status" value="1"/>
</dbReference>
<keyword evidence="2" id="KW-0547">Nucleotide-binding</keyword>
<dbReference type="PROSITE" id="PS50011">
    <property type="entry name" value="PROTEIN_KINASE_DOM"/>
    <property type="match status" value="1"/>
</dbReference>
<dbReference type="EMBL" id="DF848203">
    <property type="protein sequence ID" value="GAT53157.1"/>
    <property type="molecule type" value="Genomic_DNA"/>
</dbReference>
<name>A0ABQ0LQ58_MYCCL</name>
<keyword evidence="4" id="KW-0862">Zinc</keyword>
<evidence type="ECO:0000259" key="9">
    <source>
        <dbReference type="PROSITE" id="PS50865"/>
    </source>
</evidence>
<evidence type="ECO:0000313" key="10">
    <source>
        <dbReference type="EMBL" id="GAT53157.1"/>
    </source>
</evidence>